<dbReference type="InterPro" id="IPR051240">
    <property type="entry name" value="Mito_RNA-Proc/Resp"/>
</dbReference>
<dbReference type="PANTHER" id="PTHR47933">
    <property type="entry name" value="PENTATRICOPEPTIDE REPEAT-CONTAINING PROTEIN 1, MITOCHONDRIAL"/>
    <property type="match status" value="1"/>
</dbReference>
<evidence type="ECO:0000313" key="4">
    <source>
        <dbReference type="EMBL" id="KAL0072077.1"/>
    </source>
</evidence>
<proteinExistence type="predicted"/>
<evidence type="ECO:0008006" key="6">
    <source>
        <dbReference type="Google" id="ProtNLM"/>
    </source>
</evidence>
<reference evidence="4 5" key="1">
    <citation type="submission" date="2024-05" db="EMBL/GenBank/DDBJ databases">
        <title>A draft genome resource for the thread blight pathogen Marasmius tenuissimus strain MS-2.</title>
        <authorList>
            <person name="Yulfo-Soto G.E."/>
            <person name="Baruah I.K."/>
            <person name="Amoako-Attah I."/>
            <person name="Bukari Y."/>
            <person name="Meinhardt L.W."/>
            <person name="Bailey B.A."/>
            <person name="Cohen S.P."/>
        </authorList>
    </citation>
    <scope>NUCLEOTIDE SEQUENCE [LARGE SCALE GENOMIC DNA]</scope>
    <source>
        <strain evidence="4 5">MS-2</strain>
    </source>
</reference>
<evidence type="ECO:0000256" key="1">
    <source>
        <dbReference type="ARBA" id="ARBA00022737"/>
    </source>
</evidence>
<feature type="region of interest" description="Disordered" evidence="3">
    <location>
        <begin position="480"/>
        <end position="503"/>
    </location>
</feature>
<dbReference type="NCBIfam" id="TIGR00756">
    <property type="entry name" value="PPR"/>
    <property type="match status" value="1"/>
</dbReference>
<evidence type="ECO:0000256" key="3">
    <source>
        <dbReference type="SAM" id="MobiDB-lite"/>
    </source>
</evidence>
<comment type="caution">
    <text evidence="4">The sequence shown here is derived from an EMBL/GenBank/DDBJ whole genome shotgun (WGS) entry which is preliminary data.</text>
</comment>
<name>A0ABR3ADR9_9AGAR</name>
<dbReference type="Gene3D" id="1.25.40.10">
    <property type="entry name" value="Tetratricopeptide repeat domain"/>
    <property type="match status" value="3"/>
</dbReference>
<dbReference type="EMBL" id="JBBXMP010000002">
    <property type="protein sequence ID" value="KAL0072077.1"/>
    <property type="molecule type" value="Genomic_DNA"/>
</dbReference>
<dbReference type="SUPFAM" id="SSF81901">
    <property type="entry name" value="HCP-like"/>
    <property type="match status" value="1"/>
</dbReference>
<sequence>MQHPDLPADLLFTLLSNAPDEEQALAEIRASPALSRPLLEPGEVRKLAEAMAHGPVPKYANTVIQLANALGCRHKQSTYECVAHALSIAERWGLVLDAAALGKIHTGRTTLRLMNWRVRSLLELERHDILQPILEEFHANQVRPNRRTFHLLISGRIRNHDLAGAKELLRTMEDGGVPADDQTHAIIARYYRAFGFNPQMQARIFESLPALNQRTATVALNSLIQLCLDAHNVTGSLQILSFYHPIAVEPITRIVSGVTSIPRDGDNALLARYPLPNPVIPNAETYSIFINHLTAIGAHSQAFDILNSMISADVPASGETFTSLIHLFFAAGQGSTAVKLVADICDPHEFPWKSFAPFTLDEALPLPPLSPGVQPTTRILNALMRGLMPTCGLKGVEGVIQIMHANKILPNASTVEIIIAHLARKGCRPKQLMALLLKFCSSNLHIQPTVRHLHPILNSIIRHERFLTFGSGWDSNAAKFSRTRRPKESEPLETLPIPPPSGPDRLEPAAGFVPLRSNDRKALHSMLENLARRNVKSDSVVLGLRMMQEAGVKVDLEGAEGAFQMLLTRGHQPTEYHFAALLEGCTRTGDLAGAMELMKSAVDIGIEVNVVMFTILITGYARLGNPDQAVRTFQRMVAEGVRPDVASIDALSSAFFAVGAYAMARRTLISMWNYIEPFPEALRSVSLKQLATEFRARRPQDRKMPRRALSKLERQELGREIVKLSKAWQRFTVGRGMYR</sequence>
<accession>A0ABR3ADR9</accession>
<evidence type="ECO:0000313" key="5">
    <source>
        <dbReference type="Proteomes" id="UP001437256"/>
    </source>
</evidence>
<organism evidence="4 5">
    <name type="scientific">Marasmius tenuissimus</name>
    <dbReference type="NCBI Taxonomy" id="585030"/>
    <lineage>
        <taxon>Eukaryota</taxon>
        <taxon>Fungi</taxon>
        <taxon>Dikarya</taxon>
        <taxon>Basidiomycota</taxon>
        <taxon>Agaricomycotina</taxon>
        <taxon>Agaricomycetes</taxon>
        <taxon>Agaricomycetidae</taxon>
        <taxon>Agaricales</taxon>
        <taxon>Marasmiineae</taxon>
        <taxon>Marasmiaceae</taxon>
        <taxon>Marasmius</taxon>
    </lineage>
</organism>
<feature type="repeat" description="PPR" evidence="2">
    <location>
        <begin position="609"/>
        <end position="643"/>
    </location>
</feature>
<protein>
    <recommendedName>
        <fullName evidence="6">Pentatricopeptide repeat-containing protein</fullName>
    </recommendedName>
</protein>
<keyword evidence="5" id="KW-1185">Reference proteome</keyword>
<dbReference type="InterPro" id="IPR011990">
    <property type="entry name" value="TPR-like_helical_dom_sf"/>
</dbReference>
<dbReference type="PROSITE" id="PS51375">
    <property type="entry name" value="PPR"/>
    <property type="match status" value="1"/>
</dbReference>
<keyword evidence="1" id="KW-0677">Repeat</keyword>
<dbReference type="Proteomes" id="UP001437256">
    <property type="component" value="Unassembled WGS sequence"/>
</dbReference>
<dbReference type="InterPro" id="IPR002885">
    <property type="entry name" value="PPR_rpt"/>
</dbReference>
<dbReference type="Pfam" id="PF13812">
    <property type="entry name" value="PPR_3"/>
    <property type="match status" value="1"/>
</dbReference>
<dbReference type="PANTHER" id="PTHR47933:SF11">
    <property type="entry name" value="PENTATRICOPEPTIDE REPEAT-CONTAINING PROTEIN 2"/>
    <property type="match status" value="1"/>
</dbReference>
<evidence type="ECO:0000256" key="2">
    <source>
        <dbReference type="PROSITE-ProRule" id="PRU00708"/>
    </source>
</evidence>
<gene>
    <name evidence="4" type="ORF">AAF712_001000</name>
</gene>